<proteinExistence type="predicted"/>
<evidence type="ECO:0000256" key="1">
    <source>
        <dbReference type="PROSITE-ProRule" id="PRU00723"/>
    </source>
</evidence>
<dbReference type="Proteomes" id="UP001374579">
    <property type="component" value="Unassembled WGS sequence"/>
</dbReference>
<evidence type="ECO:0000256" key="2">
    <source>
        <dbReference type="SAM" id="MobiDB-lite"/>
    </source>
</evidence>
<dbReference type="InterPro" id="IPR000571">
    <property type="entry name" value="Znf_CCCH"/>
</dbReference>
<dbReference type="AlphaFoldDB" id="A0AAN9B4M5"/>
<sequence>MSPPLRARQQPAAPQAAAPDPALVQAVTQAVLQALVAQESAAELPEDPVMNVIDNAVTNITGTTPPVTPGQSHFISSSSPVTATISRKLKEQIWQGQFIDLHDLLEDPANEPPLFAFDPTSPTGLYLQKRPKTKPQMDPTTWTLAWNRFSAIVTARRPELAPGLAHHMEVVVRMAGKRGDWRFYDAQFRRLIERGEAIWGTTHLELYMNATMASHPTSLGLTNPLPRTSQQVPIPSGACFSFHKSGECSAGTRCSYQHQCFNAGCRAFHPITHCPKPVTHPFSILPRFLNNRGRGNRSQEFQFGSQPQQSFQPRFSHPAQNT</sequence>
<feature type="domain" description="C3H1-type" evidence="3">
    <location>
        <begin position="233"/>
        <end position="261"/>
    </location>
</feature>
<feature type="zinc finger region" description="C3H1-type" evidence="1">
    <location>
        <begin position="233"/>
        <end position="261"/>
    </location>
</feature>
<evidence type="ECO:0000313" key="5">
    <source>
        <dbReference type="Proteomes" id="UP001374579"/>
    </source>
</evidence>
<feature type="region of interest" description="Disordered" evidence="2">
    <location>
        <begin position="295"/>
        <end position="322"/>
    </location>
</feature>
<accession>A0AAN9B4M5</accession>
<name>A0AAN9B4M5_9CAEN</name>
<keyword evidence="1" id="KW-0479">Metal-binding</keyword>
<dbReference type="PANTHER" id="PTHR35558:SF1">
    <property type="entry name" value="ENDONUCLEASE_EXONUCLEASE_PHOSPHATASE DOMAIN-CONTAINING PROTEIN"/>
    <property type="match status" value="1"/>
</dbReference>
<keyword evidence="1" id="KW-0862">Zinc</keyword>
<comment type="caution">
    <text evidence="4">The sequence shown here is derived from an EMBL/GenBank/DDBJ whole genome shotgun (WGS) entry which is preliminary data.</text>
</comment>
<dbReference type="PROSITE" id="PS50103">
    <property type="entry name" value="ZF_C3H1"/>
    <property type="match status" value="1"/>
</dbReference>
<organism evidence="4 5">
    <name type="scientific">Littorina saxatilis</name>
    <dbReference type="NCBI Taxonomy" id="31220"/>
    <lineage>
        <taxon>Eukaryota</taxon>
        <taxon>Metazoa</taxon>
        <taxon>Spiralia</taxon>
        <taxon>Lophotrochozoa</taxon>
        <taxon>Mollusca</taxon>
        <taxon>Gastropoda</taxon>
        <taxon>Caenogastropoda</taxon>
        <taxon>Littorinimorpha</taxon>
        <taxon>Littorinoidea</taxon>
        <taxon>Littorinidae</taxon>
        <taxon>Littorina</taxon>
    </lineage>
</organism>
<feature type="compositionally biased region" description="Low complexity" evidence="2">
    <location>
        <begin position="298"/>
        <end position="316"/>
    </location>
</feature>
<dbReference type="EMBL" id="JBAMIC010000013">
    <property type="protein sequence ID" value="KAK7097420.1"/>
    <property type="molecule type" value="Genomic_DNA"/>
</dbReference>
<dbReference type="PANTHER" id="PTHR35558">
    <property type="entry name" value="SGNH_HYDRO DOMAIN-CONTAINING PROTEIN"/>
    <property type="match status" value="1"/>
</dbReference>
<protein>
    <recommendedName>
        <fullName evidence="3">C3H1-type domain-containing protein</fullName>
    </recommendedName>
</protein>
<keyword evidence="5" id="KW-1185">Reference proteome</keyword>
<gene>
    <name evidence="4" type="ORF">V1264_004404</name>
</gene>
<dbReference type="GO" id="GO:0008270">
    <property type="term" value="F:zinc ion binding"/>
    <property type="evidence" value="ECO:0007669"/>
    <property type="project" value="UniProtKB-KW"/>
</dbReference>
<evidence type="ECO:0000313" key="4">
    <source>
        <dbReference type="EMBL" id="KAK7097420.1"/>
    </source>
</evidence>
<evidence type="ECO:0000259" key="3">
    <source>
        <dbReference type="PROSITE" id="PS50103"/>
    </source>
</evidence>
<reference evidence="4 5" key="1">
    <citation type="submission" date="2024-02" db="EMBL/GenBank/DDBJ databases">
        <title>Chromosome-scale genome assembly of the rough periwinkle Littorina saxatilis.</title>
        <authorList>
            <person name="De Jode A."/>
            <person name="Faria R."/>
            <person name="Formenti G."/>
            <person name="Sims Y."/>
            <person name="Smith T.P."/>
            <person name="Tracey A."/>
            <person name="Wood J.M.D."/>
            <person name="Zagrodzka Z.B."/>
            <person name="Johannesson K."/>
            <person name="Butlin R.K."/>
            <person name="Leder E.H."/>
        </authorList>
    </citation>
    <scope>NUCLEOTIDE SEQUENCE [LARGE SCALE GENOMIC DNA]</scope>
    <source>
        <strain evidence="4">Snail1</strain>
        <tissue evidence="4">Muscle</tissue>
    </source>
</reference>
<keyword evidence="1" id="KW-0863">Zinc-finger</keyword>